<keyword evidence="2" id="KW-1185">Reference proteome</keyword>
<gene>
    <name evidence="1" type="ORF">dnm_002830</name>
</gene>
<dbReference type="KEGG" id="dmm:dnm_002830"/>
<protein>
    <submittedName>
        <fullName evidence="1">Uncharacterized protein</fullName>
    </submittedName>
</protein>
<dbReference type="Proteomes" id="UP000663722">
    <property type="component" value="Chromosome"/>
</dbReference>
<accession>A0A975BEL5</accession>
<name>A0A975BEL5_9BACT</name>
<evidence type="ECO:0000313" key="1">
    <source>
        <dbReference type="EMBL" id="QTA84289.1"/>
    </source>
</evidence>
<dbReference type="AlphaFoldDB" id="A0A975BEL5"/>
<sequence length="52" mass="5865">MGIPFGRFNSLIANEIRTQSLRTMQNAGTKQTEIFSSAETGNLKPFFLIMKK</sequence>
<reference evidence="1" key="1">
    <citation type="journal article" date="2021" name="Microb. Physiol.">
        <title>Proteogenomic Insights into the Physiology of Marine, Sulfate-Reducing, Filamentous Desulfonema limicola and Desulfonema magnum.</title>
        <authorList>
            <person name="Schnaars V."/>
            <person name="Wohlbrand L."/>
            <person name="Scheve S."/>
            <person name="Hinrichs C."/>
            <person name="Reinhardt R."/>
            <person name="Rabus R."/>
        </authorList>
    </citation>
    <scope>NUCLEOTIDE SEQUENCE</scope>
    <source>
        <strain evidence="1">4be13</strain>
    </source>
</reference>
<dbReference type="EMBL" id="CP061800">
    <property type="protein sequence ID" value="QTA84289.1"/>
    <property type="molecule type" value="Genomic_DNA"/>
</dbReference>
<organism evidence="1 2">
    <name type="scientific">Desulfonema magnum</name>
    <dbReference type="NCBI Taxonomy" id="45655"/>
    <lineage>
        <taxon>Bacteria</taxon>
        <taxon>Pseudomonadati</taxon>
        <taxon>Thermodesulfobacteriota</taxon>
        <taxon>Desulfobacteria</taxon>
        <taxon>Desulfobacterales</taxon>
        <taxon>Desulfococcaceae</taxon>
        <taxon>Desulfonema</taxon>
    </lineage>
</organism>
<evidence type="ECO:0000313" key="2">
    <source>
        <dbReference type="Proteomes" id="UP000663722"/>
    </source>
</evidence>
<proteinExistence type="predicted"/>